<evidence type="ECO:0000256" key="3">
    <source>
        <dbReference type="ARBA" id="ARBA00022741"/>
    </source>
</evidence>
<dbReference type="GO" id="GO:0004642">
    <property type="term" value="F:phosphoribosylformylglycinamidine synthase activity"/>
    <property type="evidence" value="ECO:0007669"/>
    <property type="project" value="UniProtKB-UniRule"/>
</dbReference>
<gene>
    <name evidence="6" type="primary">purS</name>
    <name evidence="7" type="ordered locus">Mzhil_0439</name>
</gene>
<dbReference type="GO" id="GO:0005524">
    <property type="term" value="F:ATP binding"/>
    <property type="evidence" value="ECO:0007669"/>
    <property type="project" value="UniProtKB-UniRule"/>
</dbReference>
<dbReference type="NCBIfam" id="TIGR00302">
    <property type="entry name" value="phosphoribosylformylglycinamidine synthase subunit PurS"/>
    <property type="match status" value="1"/>
</dbReference>
<dbReference type="HAMAP" id="MF_01926">
    <property type="entry name" value="PurS"/>
    <property type="match status" value="1"/>
</dbReference>
<evidence type="ECO:0000256" key="1">
    <source>
        <dbReference type="ARBA" id="ARBA00022490"/>
    </source>
</evidence>
<dbReference type="KEGG" id="mzh:Mzhil_0439"/>
<dbReference type="STRING" id="679901.Mzhil_0439"/>
<dbReference type="HOGENOM" id="CLU_164833_3_0_2"/>
<dbReference type="GeneID" id="10822044"/>
<evidence type="ECO:0000313" key="8">
    <source>
        <dbReference type="Proteomes" id="UP000006622"/>
    </source>
</evidence>
<dbReference type="SUPFAM" id="SSF82697">
    <property type="entry name" value="PurS-like"/>
    <property type="match status" value="1"/>
</dbReference>
<reference evidence="7" key="1">
    <citation type="submission" date="2010-07" db="EMBL/GenBank/DDBJ databases">
        <title>The complete genome of Methanosalsum zhilinae DSM 4017.</title>
        <authorList>
            <consortium name="US DOE Joint Genome Institute (JGI-PGF)"/>
            <person name="Lucas S."/>
            <person name="Copeland A."/>
            <person name="Lapidus A."/>
            <person name="Glavina del Rio T."/>
            <person name="Dalin E."/>
            <person name="Tice H."/>
            <person name="Bruce D."/>
            <person name="Goodwin L."/>
            <person name="Pitluck S."/>
            <person name="Kyrpides N."/>
            <person name="Mavromatis K."/>
            <person name="Ovchinnikova G."/>
            <person name="Daligault H."/>
            <person name="Detter J.C."/>
            <person name="Han C."/>
            <person name="Tapia R."/>
            <person name="Larimer F."/>
            <person name="Land M."/>
            <person name="Hauser L."/>
            <person name="Markowitz V."/>
            <person name="Cheng J.-F."/>
            <person name="Hugenholtz P."/>
            <person name="Woyke T."/>
            <person name="Wu D."/>
            <person name="Spring S."/>
            <person name="Schueler E."/>
            <person name="Brambilla E."/>
            <person name="Klenk H.-P."/>
            <person name="Eisen J.A."/>
        </authorList>
    </citation>
    <scope>NUCLEOTIDE SEQUENCE</scope>
    <source>
        <strain evidence="7">DSM 4017</strain>
    </source>
</reference>
<keyword evidence="8" id="KW-1185">Reference proteome</keyword>
<dbReference type="Proteomes" id="UP000006622">
    <property type="component" value="Chromosome"/>
</dbReference>
<dbReference type="UniPathway" id="UPA00074">
    <property type="reaction ID" value="UER00128"/>
</dbReference>
<dbReference type="GO" id="GO:0006189">
    <property type="term" value="P:'de novo' IMP biosynthetic process"/>
    <property type="evidence" value="ECO:0007669"/>
    <property type="project" value="UniProtKB-UniRule"/>
</dbReference>
<evidence type="ECO:0000256" key="4">
    <source>
        <dbReference type="ARBA" id="ARBA00022755"/>
    </source>
</evidence>
<evidence type="ECO:0000256" key="5">
    <source>
        <dbReference type="ARBA" id="ARBA00022840"/>
    </source>
</evidence>
<dbReference type="RefSeq" id="WP_013897753.1">
    <property type="nucleotide sequence ID" value="NC_015676.1"/>
</dbReference>
<dbReference type="EMBL" id="CP002101">
    <property type="protein sequence ID" value="AEH60314.1"/>
    <property type="molecule type" value="Genomic_DNA"/>
</dbReference>
<keyword evidence="3 6" id="KW-0547">Nucleotide-binding</keyword>
<dbReference type="Gene3D" id="3.30.1280.10">
    <property type="entry name" value="Phosphoribosylformylglycinamidine synthase subunit PurS"/>
    <property type="match status" value="1"/>
</dbReference>
<dbReference type="OrthoDB" id="56303at2157"/>
<dbReference type="NCBIfam" id="NF004630">
    <property type="entry name" value="PRK05974.1"/>
    <property type="match status" value="1"/>
</dbReference>
<comment type="catalytic activity">
    <reaction evidence="6">
        <text>N(2)-formyl-N(1)-(5-phospho-beta-D-ribosyl)glycinamide + L-glutamine + ATP + H2O = 2-formamido-N(1)-(5-O-phospho-beta-D-ribosyl)acetamidine + L-glutamate + ADP + phosphate + H(+)</text>
        <dbReference type="Rhea" id="RHEA:17129"/>
        <dbReference type="ChEBI" id="CHEBI:15377"/>
        <dbReference type="ChEBI" id="CHEBI:15378"/>
        <dbReference type="ChEBI" id="CHEBI:29985"/>
        <dbReference type="ChEBI" id="CHEBI:30616"/>
        <dbReference type="ChEBI" id="CHEBI:43474"/>
        <dbReference type="ChEBI" id="CHEBI:58359"/>
        <dbReference type="ChEBI" id="CHEBI:147286"/>
        <dbReference type="ChEBI" id="CHEBI:147287"/>
        <dbReference type="ChEBI" id="CHEBI:456216"/>
        <dbReference type="EC" id="6.3.5.3"/>
    </reaction>
</comment>
<keyword evidence="5 6" id="KW-0067">ATP-binding</keyword>
<dbReference type="Pfam" id="PF02700">
    <property type="entry name" value="PurS"/>
    <property type="match status" value="1"/>
</dbReference>
<evidence type="ECO:0000256" key="6">
    <source>
        <dbReference type="HAMAP-Rule" id="MF_01926"/>
    </source>
</evidence>
<comment type="subcellular location">
    <subcellularLocation>
        <location evidence="6">Cytoplasm</location>
    </subcellularLocation>
</comment>
<evidence type="ECO:0000256" key="2">
    <source>
        <dbReference type="ARBA" id="ARBA00022598"/>
    </source>
</evidence>
<comment type="subunit">
    <text evidence="6">Part of the FGAM synthase complex composed of 1 PurL, 1 PurQ and 2 PurS subunits.</text>
</comment>
<comment type="pathway">
    <text evidence="6">Purine metabolism; IMP biosynthesis via de novo pathway; 5-amino-1-(5-phospho-D-ribosyl)imidazole from N(2)-formyl-N(1)-(5-phospho-D-ribosyl)glycinamide: step 1/2.</text>
</comment>
<name>F7XPP4_METZD</name>
<dbReference type="GO" id="GO:0005737">
    <property type="term" value="C:cytoplasm"/>
    <property type="evidence" value="ECO:0007669"/>
    <property type="project" value="UniProtKB-SubCell"/>
</dbReference>
<dbReference type="PANTHER" id="PTHR34696:SF1">
    <property type="entry name" value="PHOSPHORIBOSYLFORMYLGLYCINAMIDINE SYNTHASE SUBUNIT PURS"/>
    <property type="match status" value="1"/>
</dbReference>
<comment type="similarity">
    <text evidence="6">Belongs to the PurS family.</text>
</comment>
<proteinExistence type="inferred from homology"/>
<evidence type="ECO:0000313" key="7">
    <source>
        <dbReference type="EMBL" id="AEH60314.1"/>
    </source>
</evidence>
<dbReference type="AlphaFoldDB" id="F7XPP4"/>
<dbReference type="EC" id="6.3.5.3" evidence="6"/>
<keyword evidence="1 6" id="KW-0963">Cytoplasm</keyword>
<accession>F7XPP4</accession>
<dbReference type="InterPro" id="IPR003850">
    <property type="entry name" value="PurS"/>
</dbReference>
<comment type="function">
    <text evidence="6">Part of the phosphoribosylformylglycinamidine synthase complex involved in the purines biosynthetic pathway. Catalyzes the ATP-dependent conversion of formylglycinamide ribonucleotide (FGAR) and glutamine to yield formylglycinamidine ribonucleotide (FGAM) and glutamate. The FGAM synthase complex is composed of three subunits. PurQ produces an ammonia molecule by converting glutamine to glutamate. PurL transfers the ammonia molecule to FGAR to form FGAM in an ATP-dependent manner. PurS interacts with PurQ and PurL and is thought to assist in the transfer of the ammonia molecule from PurQ to PurL.</text>
</comment>
<organism evidence="7 8">
    <name type="scientific">Methanosalsum zhilinae (strain DSM 4017 / NBRC 107636 / OCM 62 / WeN5)</name>
    <name type="common">Methanohalophilus zhilinae</name>
    <dbReference type="NCBI Taxonomy" id="679901"/>
    <lineage>
        <taxon>Archaea</taxon>
        <taxon>Methanobacteriati</taxon>
        <taxon>Methanobacteriota</taxon>
        <taxon>Stenosarchaea group</taxon>
        <taxon>Methanomicrobia</taxon>
        <taxon>Methanosarcinales</taxon>
        <taxon>Methanosarcinaceae</taxon>
        <taxon>Methanosalsum</taxon>
    </lineage>
</organism>
<dbReference type="InterPro" id="IPR036604">
    <property type="entry name" value="PurS-like_sf"/>
</dbReference>
<sequence length="82" mass="9395">MEYCAEITVQLKKGMLDPEGTTIRRALEHLGYQTSEVKSAKKYIITLSSDSIENARKTVDEMCQRMIANPVIHDYTISMREI</sequence>
<keyword evidence="4 6" id="KW-0658">Purine biosynthesis</keyword>
<dbReference type="PANTHER" id="PTHR34696">
    <property type="entry name" value="PHOSPHORIBOSYLFORMYLGLYCINAMIDINE SYNTHASE SUBUNIT PURS"/>
    <property type="match status" value="1"/>
</dbReference>
<protein>
    <recommendedName>
        <fullName evidence="6">Phosphoribosylformylglycinamidine synthase subunit PurS</fullName>
        <shortName evidence="6">FGAM synthase</shortName>
        <ecNumber evidence="6">6.3.5.3</ecNumber>
    </recommendedName>
    <alternativeName>
        <fullName evidence="6">Formylglycinamide ribonucleotide amidotransferase subunit III</fullName>
        <shortName evidence="6">FGAR amidotransferase III</shortName>
        <shortName evidence="6">FGAR-AT III</shortName>
    </alternativeName>
    <alternativeName>
        <fullName evidence="6">Phosphoribosylformylglycinamidine synthase subunit III</fullName>
    </alternativeName>
</protein>
<keyword evidence="2 6" id="KW-0436">Ligase</keyword>